<proteinExistence type="inferred from homology"/>
<reference evidence="3 4" key="1">
    <citation type="submission" date="2017-12" db="EMBL/GenBank/DDBJ databases">
        <title>Sequencing, de novo assembly and annotation of complete genome of a new Thraustochytrid species, strain FCC1311.</title>
        <authorList>
            <person name="Sedici K."/>
            <person name="Godart F."/>
            <person name="Aiese Cigliano R."/>
            <person name="Sanseverino W."/>
            <person name="Barakat M."/>
            <person name="Ortet P."/>
            <person name="Marechal E."/>
            <person name="Cagnac O."/>
            <person name="Amato A."/>
        </authorList>
    </citation>
    <scope>NUCLEOTIDE SEQUENCE [LARGE SCALE GENOMIC DNA]</scope>
</reference>
<comment type="similarity">
    <text evidence="1">Belongs to the menorin family.</text>
</comment>
<dbReference type="PANTHER" id="PTHR21184">
    <property type="entry name" value="MENORIN (DENDRITIC BRANCHING PROTEIN)"/>
    <property type="match status" value="1"/>
</dbReference>
<feature type="domain" description="Menorin-like" evidence="2">
    <location>
        <begin position="14"/>
        <end position="272"/>
    </location>
</feature>
<dbReference type="InterPro" id="IPR019356">
    <property type="entry name" value="Menorin_dom"/>
</dbReference>
<evidence type="ECO:0000313" key="4">
    <source>
        <dbReference type="Proteomes" id="UP000241890"/>
    </source>
</evidence>
<evidence type="ECO:0000256" key="1">
    <source>
        <dbReference type="ARBA" id="ARBA00044953"/>
    </source>
</evidence>
<dbReference type="PANTHER" id="PTHR21184:SF6">
    <property type="entry name" value="CONSERVED PLASMA MEMBRANE PROTEIN"/>
    <property type="match status" value="1"/>
</dbReference>
<sequence>MQTTAEALERETRTWAHAVNARELLADAIATHHVRRLEVDVAWNPRLQTAVTRHTAVSELASDEELTMEAWAEACLLSVKNGKTIQVVKLDFKELLYAPKHALFALEGAVTKLRVPKSELPEIWLNADVVGQDGTWDPEELQVFFDVCDAFIQRNRDRLFFRTVYSLGWRTRFAPCTLSPAHYEANACHEMFTVVDRFVGHEAQLTFAVRASFVLASLDTLQETLLRPLAASAKRPAPGLTVWTGWEGVPAADLYATFDSCGKADIPTYFDVAKGPKHAWHNPIRFAHYLFAL</sequence>
<accession>A0A2R5GG54</accession>
<dbReference type="OrthoDB" id="413402at2759"/>
<keyword evidence="4" id="KW-1185">Reference proteome</keyword>
<dbReference type="Pfam" id="PF10223">
    <property type="entry name" value="Menorin_N"/>
    <property type="match status" value="1"/>
</dbReference>
<protein>
    <recommendedName>
        <fullName evidence="2">Menorin-like domain-containing protein</fullName>
    </recommendedName>
</protein>
<dbReference type="AlphaFoldDB" id="A0A2R5GG54"/>
<organism evidence="3 4">
    <name type="scientific">Hondaea fermentalgiana</name>
    <dbReference type="NCBI Taxonomy" id="2315210"/>
    <lineage>
        <taxon>Eukaryota</taxon>
        <taxon>Sar</taxon>
        <taxon>Stramenopiles</taxon>
        <taxon>Bigyra</taxon>
        <taxon>Labyrinthulomycetes</taxon>
        <taxon>Thraustochytrida</taxon>
        <taxon>Thraustochytriidae</taxon>
        <taxon>Hondaea</taxon>
    </lineage>
</organism>
<comment type="caution">
    <text evidence="3">The sequence shown here is derived from an EMBL/GenBank/DDBJ whole genome shotgun (WGS) entry which is preliminary data.</text>
</comment>
<dbReference type="Proteomes" id="UP000241890">
    <property type="component" value="Unassembled WGS sequence"/>
</dbReference>
<evidence type="ECO:0000259" key="2">
    <source>
        <dbReference type="Pfam" id="PF10223"/>
    </source>
</evidence>
<gene>
    <name evidence="3" type="ORF">FCC1311_061062</name>
</gene>
<name>A0A2R5GG54_9STRA</name>
<dbReference type="GO" id="GO:0005615">
    <property type="term" value="C:extracellular space"/>
    <property type="evidence" value="ECO:0007669"/>
    <property type="project" value="TreeGrafter"/>
</dbReference>
<dbReference type="EMBL" id="BEYU01000067">
    <property type="protein sequence ID" value="GBG29886.1"/>
    <property type="molecule type" value="Genomic_DNA"/>
</dbReference>
<dbReference type="InParanoid" id="A0A2R5GG54"/>
<evidence type="ECO:0000313" key="3">
    <source>
        <dbReference type="EMBL" id="GBG29886.1"/>
    </source>
</evidence>